<dbReference type="EMBL" id="GU474917">
    <property type="protein sequence ID" value="ADI19322.1"/>
    <property type="molecule type" value="Genomic_DNA"/>
</dbReference>
<evidence type="ECO:0000313" key="2">
    <source>
        <dbReference type="EMBL" id="ADI19322.1"/>
    </source>
</evidence>
<accession>E0XY31</accession>
<evidence type="ECO:0000256" key="1">
    <source>
        <dbReference type="SAM" id="MobiDB-lite"/>
    </source>
</evidence>
<feature type="compositionally biased region" description="Acidic residues" evidence="1">
    <location>
        <begin position="78"/>
        <end position="87"/>
    </location>
</feature>
<dbReference type="AlphaFoldDB" id="E0XY31"/>
<name>E0XY31_9DELT</name>
<proteinExistence type="predicted"/>
<sequence>MIVIGADHPDSAFGVTLNAAQGFTLPEQFALDVRPEGFNRAEPSGTGFVHLSFAHDWKSHMGRAPALRVGQNLPLEEIGVDDSDTDEQPTNCDPQPSPFGAGSGLEFPLPEFLVW</sequence>
<reference evidence="2" key="1">
    <citation type="journal article" date="2011" name="Environ. Microbiol.">
        <title>Time-series analyses of Monterey Bay coastal microbial picoplankton using a 'genome proxy' microarray.</title>
        <authorList>
            <person name="Rich V.I."/>
            <person name="Pham V.D."/>
            <person name="Eppley J."/>
            <person name="Shi Y."/>
            <person name="DeLong E.F."/>
        </authorList>
    </citation>
    <scope>NUCLEOTIDE SEQUENCE</scope>
</reference>
<protein>
    <submittedName>
        <fullName evidence="2">Uncharacterized protein</fullName>
    </submittedName>
</protein>
<organism evidence="2">
    <name type="scientific">uncultured delta proteobacterium HF0500_03A04</name>
    <dbReference type="NCBI Taxonomy" id="710834"/>
    <lineage>
        <taxon>Bacteria</taxon>
        <taxon>Deltaproteobacteria</taxon>
        <taxon>environmental samples</taxon>
    </lineage>
</organism>
<feature type="region of interest" description="Disordered" evidence="1">
    <location>
        <begin position="78"/>
        <end position="105"/>
    </location>
</feature>